<organism evidence="1 2">
    <name type="scientific">Brevundimonas diminuta 3F5N</name>
    <dbReference type="NCBI Taxonomy" id="1255603"/>
    <lineage>
        <taxon>Bacteria</taxon>
        <taxon>Pseudomonadati</taxon>
        <taxon>Pseudomonadota</taxon>
        <taxon>Alphaproteobacteria</taxon>
        <taxon>Caulobacterales</taxon>
        <taxon>Caulobacteraceae</taxon>
        <taxon>Brevundimonas</taxon>
    </lineage>
</organism>
<reference evidence="1 2" key="1">
    <citation type="submission" date="2017-02" db="EMBL/GenBank/DDBJ databases">
        <authorList>
            <person name="Peterson S.W."/>
        </authorList>
    </citation>
    <scope>NUCLEOTIDE SEQUENCE [LARGE SCALE GENOMIC DNA]</scope>
    <source>
        <strain evidence="1 2">3F5N</strain>
    </source>
</reference>
<dbReference type="OrthoDB" id="7202294at2"/>
<accession>A0A1R4GPF5</accession>
<sequence length="274" mass="30740">MTNTAGNLLDSVIGEDSHLADADLQTLLQLASLDAIRRAVALGLGVEGAQVLQVLLMLWQQRPISRWSQAPYIVATLDAHLEDLTGLDAVHVHEGLRQLIGFVRVDDLDLYLSGDVELSLEPLLNGGDGDLGARLDRFWRVSHVRRRLEAMVEADEVIDTYLSQAEARLPVGGRKWLVMLQARWCRFEENRRFKPPFNAHEVVDHLSAFELEVVELEAIHDGLTGLLGRTCEYPVLFAERHPVSTGSRLQAMRARPHVTMRPVIKGRDRLVVIK</sequence>
<proteinExistence type="predicted"/>
<gene>
    <name evidence="1" type="ORF">FM111_14595</name>
</gene>
<protein>
    <submittedName>
        <fullName evidence="1">Uncharacterized protein</fullName>
    </submittedName>
</protein>
<name>A0A1R4GPF5_BREDI</name>
<dbReference type="EMBL" id="FUIE01000083">
    <property type="protein sequence ID" value="SJM70071.1"/>
    <property type="molecule type" value="Genomic_DNA"/>
</dbReference>
<dbReference type="Proteomes" id="UP000195766">
    <property type="component" value="Unassembled WGS sequence"/>
</dbReference>
<evidence type="ECO:0000313" key="1">
    <source>
        <dbReference type="EMBL" id="SJM70071.1"/>
    </source>
</evidence>
<dbReference type="AlphaFoldDB" id="A0A1R4GPF5"/>
<evidence type="ECO:0000313" key="2">
    <source>
        <dbReference type="Proteomes" id="UP000195766"/>
    </source>
</evidence>
<dbReference type="RefSeq" id="WP_087141688.1">
    <property type="nucleotide sequence ID" value="NZ_FUIE01000083.1"/>
</dbReference>